<dbReference type="CDD" id="cd06127">
    <property type="entry name" value="DEDDh"/>
    <property type="match status" value="1"/>
</dbReference>
<dbReference type="InterPro" id="IPR013520">
    <property type="entry name" value="Ribonucl_H"/>
</dbReference>
<dbReference type="InterPro" id="IPR036397">
    <property type="entry name" value="RNaseH_sf"/>
</dbReference>
<name>A0A383D313_9ZZZZ</name>
<reference evidence="2" key="1">
    <citation type="submission" date="2018-05" db="EMBL/GenBank/DDBJ databases">
        <authorList>
            <person name="Lanie J.A."/>
            <person name="Ng W.-L."/>
            <person name="Kazmierczak K.M."/>
            <person name="Andrzejewski T.M."/>
            <person name="Davidsen T.M."/>
            <person name="Wayne K.J."/>
            <person name="Tettelin H."/>
            <person name="Glass J.I."/>
            <person name="Rusch D."/>
            <person name="Podicherti R."/>
            <person name="Tsui H.-C.T."/>
            <person name="Winkler M.E."/>
        </authorList>
    </citation>
    <scope>NUCLEOTIDE SEQUENCE</scope>
</reference>
<dbReference type="Gene3D" id="3.30.420.10">
    <property type="entry name" value="Ribonuclease H-like superfamily/Ribonuclease H"/>
    <property type="match status" value="1"/>
</dbReference>
<protein>
    <recommendedName>
        <fullName evidence="1">Exonuclease domain-containing protein</fullName>
    </recommendedName>
</protein>
<dbReference type="GO" id="GO:0003676">
    <property type="term" value="F:nucleic acid binding"/>
    <property type="evidence" value="ECO:0007669"/>
    <property type="project" value="InterPro"/>
</dbReference>
<sequence>GGLSCEKNSILSIAGVIWEPRGEITKLFDFYIKEPVMNVEEKALKINKIDLKDVYEHGLTPREAVIHIKKALDARFGPDRRPIQLVGHNVSFDLGFIKRLYRLAGLDYYSDFRERALDSCSILQFLMISGKVKGFRASADVLFESAGVKIDEKDRHTAFGDAFATAKSLDILLDKF</sequence>
<dbReference type="Pfam" id="PF00929">
    <property type="entry name" value="RNase_T"/>
    <property type="match status" value="1"/>
</dbReference>
<evidence type="ECO:0000313" key="2">
    <source>
        <dbReference type="EMBL" id="SVE38704.1"/>
    </source>
</evidence>
<organism evidence="2">
    <name type="scientific">marine metagenome</name>
    <dbReference type="NCBI Taxonomy" id="408172"/>
    <lineage>
        <taxon>unclassified sequences</taxon>
        <taxon>metagenomes</taxon>
        <taxon>ecological metagenomes</taxon>
    </lineage>
</organism>
<dbReference type="SUPFAM" id="SSF53098">
    <property type="entry name" value="Ribonuclease H-like"/>
    <property type="match status" value="1"/>
</dbReference>
<accession>A0A383D313</accession>
<dbReference type="EMBL" id="UINC01213778">
    <property type="protein sequence ID" value="SVE38704.1"/>
    <property type="molecule type" value="Genomic_DNA"/>
</dbReference>
<feature type="non-terminal residue" evidence="2">
    <location>
        <position position="1"/>
    </location>
</feature>
<dbReference type="AlphaFoldDB" id="A0A383D313"/>
<gene>
    <name evidence="2" type="ORF">METZ01_LOCUS491558</name>
</gene>
<evidence type="ECO:0000259" key="1">
    <source>
        <dbReference type="Pfam" id="PF00929"/>
    </source>
</evidence>
<dbReference type="InterPro" id="IPR012337">
    <property type="entry name" value="RNaseH-like_sf"/>
</dbReference>
<feature type="domain" description="Exonuclease" evidence="1">
    <location>
        <begin position="2"/>
        <end position="167"/>
    </location>
</feature>
<proteinExistence type="predicted"/>